<organism evidence="2 3">
    <name type="scientific">Anaerococcus tetradius</name>
    <dbReference type="NCBI Taxonomy" id="33036"/>
    <lineage>
        <taxon>Bacteria</taxon>
        <taxon>Bacillati</taxon>
        <taxon>Bacillota</taxon>
        <taxon>Tissierellia</taxon>
        <taxon>Tissierellales</taxon>
        <taxon>Peptoniphilaceae</taxon>
        <taxon>Anaerococcus</taxon>
    </lineage>
</organism>
<protein>
    <submittedName>
        <fullName evidence="2">Uncharacterized protein</fullName>
    </submittedName>
</protein>
<keyword evidence="1" id="KW-0175">Coiled coil</keyword>
<gene>
    <name evidence="2" type="ORF">HMPREF3200_01242</name>
</gene>
<reference evidence="3" key="1">
    <citation type="submission" date="2016-01" db="EMBL/GenBank/DDBJ databases">
        <authorList>
            <person name="Mitreva M."/>
            <person name="Pepin K.H."/>
            <person name="Mihindukulasuriya K.A."/>
            <person name="Fulton R."/>
            <person name="Fronick C."/>
            <person name="O'Laughlin M."/>
            <person name="Miner T."/>
            <person name="Herter B."/>
            <person name="Rosa B.A."/>
            <person name="Cordes M."/>
            <person name="Tomlinson C."/>
            <person name="Wollam A."/>
            <person name="Palsikar V.B."/>
            <person name="Mardis E.R."/>
            <person name="Wilson R.K."/>
        </authorList>
    </citation>
    <scope>NUCLEOTIDE SEQUENCE [LARGE SCALE GENOMIC DNA]</scope>
    <source>
        <strain evidence="3">MJR8151</strain>
    </source>
</reference>
<evidence type="ECO:0000256" key="1">
    <source>
        <dbReference type="SAM" id="Coils"/>
    </source>
</evidence>
<accession>A0A133KDF2</accession>
<dbReference type="Proteomes" id="UP000070383">
    <property type="component" value="Unassembled WGS sequence"/>
</dbReference>
<sequence>MNVIFDKIYIFDVVKKEAYSTDFKKGVNIITSSDIDGTDRGKSVLLRSLYHALGADSHFDSKWGEKDKVYILSFKVDDKDFSIYRSQKLFKIFNAKGDLIFTTIHRSELADFFGNLFNFSIWLPQKNTNKLVIAPPAYSFLLNFLDQDEYSGTKFNSFKSLAQFSNFKLNVIYSHLGIYNKEYFELVKHKEELELEIKSKKEEIEELIKMKDRTNLILDGFSCPETSSALENELNIETQKYSSLINEMNSVRNKLVDLRNQLVEQNITLSQISKFEKKEEKEIKTILKSKVCPECHSVLDSTLELRSKRYNHIDNALSLKDAIKTENAHIEDEILKNEGIYSNLTLVLEEHDKKICKNKKGIKDYIKFRGLNKLIDDINNDLIINSRIIDSTKEALKPLKKEFKSVKDKMKSVDENYYYLIDKLKIRFNLNELEADSYEQLSKNFCASGSNKPLSTVIWYLTLNDLKRKFNPEGTTFPMVFDSPNNAETDQEKKQALVEYIMESSDKFSQLIVSAIGFSEKDYSINSNINIKVLENEKYSLLNSEMYVHNYELLQCMNDA</sequence>
<dbReference type="PATRIC" id="fig|33036.3.peg.1230"/>
<evidence type="ECO:0000313" key="2">
    <source>
        <dbReference type="EMBL" id="KWZ77589.1"/>
    </source>
</evidence>
<feature type="coiled-coil region" evidence="1">
    <location>
        <begin position="183"/>
        <end position="268"/>
    </location>
</feature>
<name>A0A133KDF2_9FIRM</name>
<keyword evidence="3" id="KW-1185">Reference proteome</keyword>
<dbReference type="STRING" id="33036.HMPREF3200_01242"/>
<evidence type="ECO:0000313" key="3">
    <source>
        <dbReference type="Proteomes" id="UP000070383"/>
    </source>
</evidence>
<comment type="caution">
    <text evidence="2">The sequence shown here is derived from an EMBL/GenBank/DDBJ whole genome shotgun (WGS) entry which is preliminary data.</text>
</comment>
<dbReference type="AlphaFoldDB" id="A0A133KDF2"/>
<dbReference type="EMBL" id="LRPM01000047">
    <property type="protein sequence ID" value="KWZ77589.1"/>
    <property type="molecule type" value="Genomic_DNA"/>
</dbReference>
<proteinExistence type="predicted"/>
<dbReference type="RefSeq" id="WP_060929532.1">
    <property type="nucleotide sequence ID" value="NZ_KQ955281.1"/>
</dbReference>
<dbReference type="OrthoDB" id="9784297at2"/>